<sequence>MSAEFIGSGNLGAAPVLRKVEVDGETRAVADLRIFFDRPKQQPDGSYSDDGGFWMNVSVWGRKAEDAVRVLAKGTRVRVEGRLREHSWEGDEGERTEMRLTADHVTLELGRVDTVTFKAP</sequence>
<keyword evidence="4" id="KW-1185">Reference proteome</keyword>
<evidence type="ECO:0000256" key="1">
    <source>
        <dbReference type="ARBA" id="ARBA00023125"/>
    </source>
</evidence>
<dbReference type="STRING" id="108003.B1C78_00600"/>
<dbReference type="CDD" id="cd04496">
    <property type="entry name" value="SSB_OBF"/>
    <property type="match status" value="1"/>
</dbReference>
<gene>
    <name evidence="3" type="ORF">B1C78_00600</name>
</gene>
<dbReference type="PROSITE" id="PS50935">
    <property type="entry name" value="SSB"/>
    <property type="match status" value="1"/>
</dbReference>
<dbReference type="Gene3D" id="2.40.50.140">
    <property type="entry name" value="Nucleic acid-binding proteins"/>
    <property type="match status" value="1"/>
</dbReference>
<evidence type="ECO:0000256" key="2">
    <source>
        <dbReference type="PROSITE-ProRule" id="PRU00252"/>
    </source>
</evidence>
<dbReference type="OrthoDB" id="4427276at2"/>
<evidence type="ECO:0008006" key="5">
    <source>
        <dbReference type="Google" id="ProtNLM"/>
    </source>
</evidence>
<dbReference type="SUPFAM" id="SSF50249">
    <property type="entry name" value="Nucleic acid-binding proteins"/>
    <property type="match status" value="1"/>
</dbReference>
<dbReference type="GO" id="GO:0003697">
    <property type="term" value="F:single-stranded DNA binding"/>
    <property type="evidence" value="ECO:0007669"/>
    <property type="project" value="InterPro"/>
</dbReference>
<dbReference type="InterPro" id="IPR000424">
    <property type="entry name" value="Primosome_PriB/ssb"/>
</dbReference>
<accession>A0A1V3NVW2</accession>
<dbReference type="NCBIfam" id="NF006039">
    <property type="entry name" value="PRK08182.1"/>
    <property type="match status" value="1"/>
</dbReference>
<dbReference type="EMBL" id="MVBK01000001">
    <property type="protein sequence ID" value="OOG28866.1"/>
    <property type="molecule type" value="Genomic_DNA"/>
</dbReference>
<dbReference type="AlphaFoldDB" id="A0A1V3NVW2"/>
<keyword evidence="1 2" id="KW-0238">DNA-binding</keyword>
<dbReference type="RefSeq" id="WP_077277202.1">
    <property type="nucleotide sequence ID" value="NZ_MVBK01000001.1"/>
</dbReference>
<name>A0A1V3NVW2_9GAMM</name>
<dbReference type="Proteomes" id="UP000189462">
    <property type="component" value="Unassembled WGS sequence"/>
</dbReference>
<evidence type="ECO:0000313" key="4">
    <source>
        <dbReference type="Proteomes" id="UP000189462"/>
    </source>
</evidence>
<comment type="caution">
    <text evidence="3">The sequence shown here is derived from an EMBL/GenBank/DDBJ whole genome shotgun (WGS) entry which is preliminary data.</text>
</comment>
<dbReference type="InterPro" id="IPR012340">
    <property type="entry name" value="NA-bd_OB-fold"/>
</dbReference>
<protein>
    <recommendedName>
        <fullName evidence="5">Single-stranded DNA-binding protein</fullName>
    </recommendedName>
</protein>
<dbReference type="Pfam" id="PF00436">
    <property type="entry name" value="SSB"/>
    <property type="match status" value="1"/>
</dbReference>
<reference evidence="3 4" key="1">
    <citation type="submission" date="2017-02" db="EMBL/GenBank/DDBJ databases">
        <title>Genomic diversity within the haloalkaliphilic genus Thioalkalivibrio.</title>
        <authorList>
            <person name="Ahn A.-C."/>
            <person name="Meier-Kolthoff J."/>
            <person name="Overmars L."/>
            <person name="Richter M."/>
            <person name="Woyke T."/>
            <person name="Sorokin D.Y."/>
            <person name="Muyzer G."/>
        </authorList>
    </citation>
    <scope>NUCLEOTIDE SEQUENCE [LARGE SCALE GENOMIC DNA]</scope>
    <source>
        <strain evidence="3 4">ALJD</strain>
    </source>
</reference>
<evidence type="ECO:0000313" key="3">
    <source>
        <dbReference type="EMBL" id="OOG28866.1"/>
    </source>
</evidence>
<proteinExistence type="predicted"/>
<organism evidence="3 4">
    <name type="scientific">Thioalkalivibrio denitrificans</name>
    <dbReference type="NCBI Taxonomy" id="108003"/>
    <lineage>
        <taxon>Bacteria</taxon>
        <taxon>Pseudomonadati</taxon>
        <taxon>Pseudomonadota</taxon>
        <taxon>Gammaproteobacteria</taxon>
        <taxon>Chromatiales</taxon>
        <taxon>Ectothiorhodospiraceae</taxon>
        <taxon>Thioalkalivibrio</taxon>
    </lineage>
</organism>